<dbReference type="EMBL" id="GDHF01011624">
    <property type="protein sequence ID" value="JAI40690.1"/>
    <property type="molecule type" value="Transcribed_RNA"/>
</dbReference>
<feature type="transmembrane region" description="Helical" evidence="8">
    <location>
        <begin position="209"/>
        <end position="231"/>
    </location>
</feature>
<comment type="similarity">
    <text evidence="2">Belongs to the sodium:neurotransmitter symporter (SNF) (TC 2.A.22) family.</text>
</comment>
<keyword evidence="3" id="KW-0813">Transport</keyword>
<feature type="transmembrane region" description="Helical" evidence="8">
    <location>
        <begin position="57"/>
        <end position="78"/>
    </location>
</feature>
<keyword evidence="4 8" id="KW-0812">Transmembrane</keyword>
<evidence type="ECO:0000256" key="3">
    <source>
        <dbReference type="ARBA" id="ARBA00022448"/>
    </source>
</evidence>
<dbReference type="PRINTS" id="PR00176">
    <property type="entry name" value="NANEUSMPORT"/>
</dbReference>
<evidence type="ECO:0000256" key="2">
    <source>
        <dbReference type="ARBA" id="ARBA00006459"/>
    </source>
</evidence>
<dbReference type="GO" id="GO:0005886">
    <property type="term" value="C:plasma membrane"/>
    <property type="evidence" value="ECO:0007669"/>
    <property type="project" value="TreeGrafter"/>
</dbReference>
<accession>A0A0K8VQ50</accession>
<evidence type="ECO:0000313" key="9">
    <source>
        <dbReference type="EMBL" id="JAI40690.1"/>
    </source>
</evidence>
<feature type="transmembrane region" description="Helical" evidence="8">
    <location>
        <begin position="243"/>
        <end position="264"/>
    </location>
</feature>
<feature type="transmembrane region" description="Helical" evidence="8">
    <location>
        <begin position="457"/>
        <end position="478"/>
    </location>
</feature>
<name>A0A0K8VQ50_BACLA</name>
<organism evidence="9">
    <name type="scientific">Bactrocera latifrons</name>
    <name type="common">Malaysian fruit fly</name>
    <name type="synonym">Chaetodacus latifrons</name>
    <dbReference type="NCBI Taxonomy" id="174628"/>
    <lineage>
        <taxon>Eukaryota</taxon>
        <taxon>Metazoa</taxon>
        <taxon>Ecdysozoa</taxon>
        <taxon>Arthropoda</taxon>
        <taxon>Hexapoda</taxon>
        <taxon>Insecta</taxon>
        <taxon>Pterygota</taxon>
        <taxon>Neoptera</taxon>
        <taxon>Endopterygota</taxon>
        <taxon>Diptera</taxon>
        <taxon>Brachycera</taxon>
        <taxon>Muscomorpha</taxon>
        <taxon>Tephritoidea</taxon>
        <taxon>Tephritidae</taxon>
        <taxon>Bactrocera</taxon>
        <taxon>Bactrocera</taxon>
    </lineage>
</organism>
<dbReference type="OrthoDB" id="7966043at2759"/>
<protein>
    <submittedName>
        <fullName evidence="9">Sodium-and chloride-dependent neutral and basic amino acid transporter B(0+)</fullName>
    </submittedName>
</protein>
<dbReference type="InterPro" id="IPR037272">
    <property type="entry name" value="SNS_sf"/>
</dbReference>
<dbReference type="EMBL" id="GDHF01004799">
    <property type="protein sequence ID" value="JAI47515.1"/>
    <property type="molecule type" value="Transcribed_RNA"/>
</dbReference>
<evidence type="ECO:0000256" key="7">
    <source>
        <dbReference type="ARBA" id="ARBA00023136"/>
    </source>
</evidence>
<feature type="transmembrane region" description="Helical" evidence="8">
    <location>
        <begin position="29"/>
        <end position="50"/>
    </location>
</feature>
<keyword evidence="6 8" id="KW-1133">Transmembrane helix</keyword>
<dbReference type="InterPro" id="IPR000175">
    <property type="entry name" value="Na/ntran_symport"/>
</dbReference>
<dbReference type="Pfam" id="PF00209">
    <property type="entry name" value="SNF"/>
    <property type="match status" value="1"/>
</dbReference>
<feature type="transmembrane region" description="Helical" evidence="8">
    <location>
        <begin position="383"/>
        <end position="408"/>
    </location>
</feature>
<gene>
    <name evidence="9" type="primary">SLC6A14_0</name>
    <name evidence="10" type="synonym">SLC6A14_1</name>
    <name evidence="10" type="ORF">c3_g3_i1</name>
    <name evidence="9" type="ORF">c3_g3_i2</name>
</gene>
<evidence type="ECO:0000256" key="1">
    <source>
        <dbReference type="ARBA" id="ARBA00004141"/>
    </source>
</evidence>
<proteinExistence type="inferred from homology"/>
<evidence type="ECO:0000256" key="8">
    <source>
        <dbReference type="SAM" id="Phobius"/>
    </source>
</evidence>
<evidence type="ECO:0000256" key="5">
    <source>
        <dbReference type="ARBA" id="ARBA00022847"/>
    </source>
</evidence>
<keyword evidence="7 8" id="KW-0472">Membrane</keyword>
<evidence type="ECO:0000256" key="4">
    <source>
        <dbReference type="ARBA" id="ARBA00022692"/>
    </source>
</evidence>
<dbReference type="PANTHER" id="PTHR11616">
    <property type="entry name" value="SODIUM/CHLORIDE DEPENDENT TRANSPORTER"/>
    <property type="match status" value="1"/>
</dbReference>
<dbReference type="PANTHER" id="PTHR11616:SF240">
    <property type="entry name" value="BLOATED TUBULES, ISOFORM B-RELATED"/>
    <property type="match status" value="1"/>
</dbReference>
<dbReference type="PROSITE" id="PS50267">
    <property type="entry name" value="NA_NEUROTRAN_SYMP_3"/>
    <property type="match status" value="1"/>
</dbReference>
<feature type="transmembrane region" description="Helical" evidence="8">
    <location>
        <begin position="98"/>
        <end position="126"/>
    </location>
</feature>
<feature type="transmembrane region" description="Helical" evidence="8">
    <location>
        <begin position="318"/>
        <end position="340"/>
    </location>
</feature>
<evidence type="ECO:0000256" key="6">
    <source>
        <dbReference type="ARBA" id="ARBA00022989"/>
    </source>
</evidence>
<feature type="transmembrane region" description="Helical" evidence="8">
    <location>
        <begin position="499"/>
        <end position="521"/>
    </location>
</feature>
<feature type="transmembrane region" description="Helical" evidence="8">
    <location>
        <begin position="429"/>
        <end position="451"/>
    </location>
</feature>
<feature type="transmembrane region" description="Helical" evidence="8">
    <location>
        <begin position="284"/>
        <end position="306"/>
    </location>
</feature>
<comment type="subcellular location">
    <subcellularLocation>
        <location evidence="1">Membrane</location>
        <topology evidence="1">Multi-pass membrane protein</topology>
    </subcellularLocation>
</comment>
<dbReference type="GeneID" id="108974840"/>
<dbReference type="GO" id="GO:0015375">
    <property type="term" value="F:glycine:sodium symporter activity"/>
    <property type="evidence" value="ECO:0007669"/>
    <property type="project" value="TreeGrafter"/>
</dbReference>
<evidence type="ECO:0000313" key="10">
    <source>
        <dbReference type="EMBL" id="JAI47515.1"/>
    </source>
</evidence>
<dbReference type="AlphaFoldDB" id="A0A0K8VQ50"/>
<keyword evidence="5" id="KW-0769">Symport</keyword>
<sequence>MVYESSYDSGRRPHKPDLTRGYWAAPSDFVYTCISLGFRMDVISMGWFIYQHMGGAVIPYIVCMFLFVVPIMVIQSFMGQFSSSGFISVFRISPIFKGLGYISLGVNLAVLTYYSMFAAVPLLYFFHSMRPTIPWSCEGMEKWFINSTEVDVEHSCKLKDVVEINASMAKTNDSYKYIGYEVPSVLFFNSLFGGDDLMDNYEYNSPFMFSWELLLCTMLSWGIIAAVFYRFYNTELMSKFLRYTIWASLALLVISVIRFLLLSLDFKYIFSYFIATPRELAEGIPNTLLFIVSAFGPGWGSIIALASFNRFKTNIMNFSWLICIGQMCIFMAYGILTHIIQGYFQSIIEHYDEVDNLYVYVNHHWALYLSSGSVMTTMSWPNLWSMIFFGMLALMALITMITCLFSVFQSIFDEFEILRARRTEVTFGIIGILAVLSLYTCSNHGVIFFSAMSMDSLFTQTTLNLFLLLVVLWIYGRIRFQRDIEFMLGQRFSTWKVNMLRFVAPICLIILLLISVVAAFFEHSVASIVVHIAAVFFIVLPWLFLPGYMIYVLLQTSGPLKMRFRRSCRPLDWYPLEMEERQRYEEAMGNMDITHQLSQMEDEVVP</sequence>
<feature type="transmembrane region" description="Helical" evidence="8">
    <location>
        <begin position="527"/>
        <end position="554"/>
    </location>
</feature>
<feature type="transmembrane region" description="Helical" evidence="8">
    <location>
        <begin position="177"/>
        <end position="194"/>
    </location>
</feature>
<dbReference type="SUPFAM" id="SSF161070">
    <property type="entry name" value="SNF-like"/>
    <property type="match status" value="1"/>
</dbReference>
<reference evidence="9" key="1">
    <citation type="submission" date="2015-06" db="EMBL/GenBank/DDBJ databases">
        <authorList>
            <person name="Hoefler B.C."/>
            <person name="Straight P.D."/>
        </authorList>
    </citation>
    <scope>NUCLEOTIDE SEQUENCE</scope>
</reference>